<accession>A0A6A4TGU6</accession>
<sequence>MTSLSTGGQVVHIKYKVPADFTESVALFEVNHPDLRLDQLDIGDGLVEVHHIQRPYVEIPVCNYTQHNITLGNFTVLGSIQPIDKIVETDQLDCIEVQNVNSLVPVGEDEEDNGRTEQRSQLWHPPVHIILQVKIEPCCSCRPLWRNGEAVSTVIVEPSESGKMPRTVMERRTVTPLWGDGWVRMRVINPLNKPVILRRNCKIADVSPCTALEVFDSDYLYVNDSADDVKCTVTRTVDQTDTGSERD</sequence>
<protein>
    <submittedName>
        <fullName evidence="1">Uncharacterized protein</fullName>
    </submittedName>
</protein>
<dbReference type="AlphaFoldDB" id="A0A6A4TGU6"/>
<evidence type="ECO:0000313" key="1">
    <source>
        <dbReference type="EMBL" id="KAF0042454.1"/>
    </source>
</evidence>
<proteinExistence type="predicted"/>
<comment type="caution">
    <text evidence="1">The sequence shown here is derived from an EMBL/GenBank/DDBJ whole genome shotgun (WGS) entry which is preliminary data.</text>
</comment>
<reference evidence="1 2" key="1">
    <citation type="submission" date="2019-06" db="EMBL/GenBank/DDBJ databases">
        <title>Draft genomes of female and male turbot (Scophthalmus maximus).</title>
        <authorList>
            <person name="Xu H."/>
            <person name="Xu X.-W."/>
            <person name="Shao C."/>
            <person name="Chen S."/>
        </authorList>
    </citation>
    <scope>NUCLEOTIDE SEQUENCE [LARGE SCALE GENOMIC DNA]</scope>
    <source>
        <strain evidence="1">Ysfricsl-2016a</strain>
        <tissue evidence="1">Blood</tissue>
    </source>
</reference>
<organism evidence="1 2">
    <name type="scientific">Scophthalmus maximus</name>
    <name type="common">Turbot</name>
    <name type="synonym">Psetta maxima</name>
    <dbReference type="NCBI Taxonomy" id="52904"/>
    <lineage>
        <taxon>Eukaryota</taxon>
        <taxon>Metazoa</taxon>
        <taxon>Chordata</taxon>
        <taxon>Craniata</taxon>
        <taxon>Vertebrata</taxon>
        <taxon>Euteleostomi</taxon>
        <taxon>Actinopterygii</taxon>
        <taxon>Neopterygii</taxon>
        <taxon>Teleostei</taxon>
        <taxon>Neoteleostei</taxon>
        <taxon>Acanthomorphata</taxon>
        <taxon>Carangaria</taxon>
        <taxon>Pleuronectiformes</taxon>
        <taxon>Pleuronectoidei</taxon>
        <taxon>Scophthalmidae</taxon>
        <taxon>Scophthalmus</taxon>
    </lineage>
</organism>
<dbReference type="EMBL" id="VEVO01000005">
    <property type="protein sequence ID" value="KAF0042454.1"/>
    <property type="molecule type" value="Genomic_DNA"/>
</dbReference>
<dbReference type="Proteomes" id="UP000438429">
    <property type="component" value="Unassembled WGS sequence"/>
</dbReference>
<gene>
    <name evidence="1" type="ORF">F2P81_005986</name>
</gene>
<evidence type="ECO:0000313" key="2">
    <source>
        <dbReference type="Proteomes" id="UP000438429"/>
    </source>
</evidence>
<name>A0A6A4TGU6_SCOMX</name>